<keyword evidence="3" id="KW-0645">Protease</keyword>
<keyword evidence="1" id="KW-1133">Transmembrane helix</keyword>
<feature type="domain" description="CAAX prenyl protease 2/Lysostaphin resistance protein A-like" evidence="2">
    <location>
        <begin position="118"/>
        <end position="230"/>
    </location>
</feature>
<keyword evidence="1" id="KW-0472">Membrane</keyword>
<feature type="transmembrane region" description="Helical" evidence="1">
    <location>
        <begin position="18"/>
        <end position="36"/>
    </location>
</feature>
<keyword evidence="4" id="KW-1185">Reference proteome</keyword>
<reference evidence="3 4" key="1">
    <citation type="submission" date="2022-06" db="EMBL/GenBank/DDBJ databases">
        <title>Genomic Encyclopedia of Type Strains, Phase I: the one thousand microbial genomes (KMG-I) project.</title>
        <authorList>
            <person name="Kyrpides N."/>
        </authorList>
    </citation>
    <scope>NUCLEOTIDE SEQUENCE [LARGE SCALE GENOMIC DNA]</scope>
    <source>
        <strain evidence="3 4">DSM 43889</strain>
    </source>
</reference>
<gene>
    <name evidence="3" type="ORF">G443_004806</name>
</gene>
<comment type="caution">
    <text evidence="3">The sequence shown here is derived from an EMBL/GenBank/DDBJ whole genome shotgun (WGS) entry which is preliminary data.</text>
</comment>
<feature type="transmembrane region" description="Helical" evidence="1">
    <location>
        <begin position="118"/>
        <end position="141"/>
    </location>
</feature>
<dbReference type="InterPro" id="IPR015837">
    <property type="entry name" value="UCP026622_CAAX_protease"/>
</dbReference>
<dbReference type="Proteomes" id="UP000791080">
    <property type="component" value="Unassembled WGS sequence"/>
</dbReference>
<sequence>MAQVGSDPGTARWSRRRGLFLVLVMLACSVVMTNTILPATAYPFWNGVVAVLAVVVARRCGLSWRTLGIGSDLDRRGLLVGAAAVAVVLLAFAIALVVPELRQAFADERAAEVGTGAMLWAVLVRIPVGTVLLEEVAFRGVLPALFRPEGRGWWPAAALASACFGLWHVLPSLGLSEGNDAVGALFGGSTLLTSLTAVLATFVLGLVLCGVRRLGGGLLAPVLGHLASNSGAFLLAWLLHA</sequence>
<feature type="transmembrane region" description="Helical" evidence="1">
    <location>
        <begin position="153"/>
        <end position="170"/>
    </location>
</feature>
<dbReference type="GO" id="GO:0008233">
    <property type="term" value="F:peptidase activity"/>
    <property type="evidence" value="ECO:0007669"/>
    <property type="project" value="UniProtKB-KW"/>
</dbReference>
<feature type="transmembrane region" description="Helical" evidence="1">
    <location>
        <begin position="218"/>
        <end position="239"/>
    </location>
</feature>
<dbReference type="InterPro" id="IPR003675">
    <property type="entry name" value="Rce1/LyrA-like_dom"/>
</dbReference>
<keyword evidence="3" id="KW-0378">Hydrolase</keyword>
<organism evidence="3 4">
    <name type="scientific">Actinoalloteichus caeruleus DSM 43889</name>
    <dbReference type="NCBI Taxonomy" id="1120930"/>
    <lineage>
        <taxon>Bacteria</taxon>
        <taxon>Bacillati</taxon>
        <taxon>Actinomycetota</taxon>
        <taxon>Actinomycetes</taxon>
        <taxon>Pseudonocardiales</taxon>
        <taxon>Pseudonocardiaceae</taxon>
        <taxon>Actinoalloteichus</taxon>
        <taxon>Actinoalloteichus cyanogriseus</taxon>
    </lineage>
</organism>
<feature type="transmembrane region" description="Helical" evidence="1">
    <location>
        <begin position="78"/>
        <end position="98"/>
    </location>
</feature>
<evidence type="ECO:0000313" key="4">
    <source>
        <dbReference type="Proteomes" id="UP000791080"/>
    </source>
</evidence>
<dbReference type="Pfam" id="PF02517">
    <property type="entry name" value="Rce1-like"/>
    <property type="match status" value="1"/>
</dbReference>
<evidence type="ECO:0000313" key="3">
    <source>
        <dbReference type="EMBL" id="MCP2334536.1"/>
    </source>
</evidence>
<dbReference type="GO" id="GO:0006508">
    <property type="term" value="P:proteolysis"/>
    <property type="evidence" value="ECO:0007669"/>
    <property type="project" value="UniProtKB-KW"/>
</dbReference>
<dbReference type="PIRSF" id="PIRSF026622">
    <property type="entry name" value="Proteas_026622"/>
    <property type="match status" value="1"/>
</dbReference>
<evidence type="ECO:0000256" key="1">
    <source>
        <dbReference type="SAM" id="Phobius"/>
    </source>
</evidence>
<proteinExistence type="predicted"/>
<evidence type="ECO:0000259" key="2">
    <source>
        <dbReference type="Pfam" id="PF02517"/>
    </source>
</evidence>
<name>A0ABT1JPU6_ACTCY</name>
<protein>
    <submittedName>
        <fullName evidence="3">CAAX protease self-immunity</fullName>
    </submittedName>
</protein>
<feature type="transmembrane region" description="Helical" evidence="1">
    <location>
        <begin position="190"/>
        <end position="211"/>
    </location>
</feature>
<dbReference type="EMBL" id="AUBJ02000001">
    <property type="protein sequence ID" value="MCP2334536.1"/>
    <property type="molecule type" value="Genomic_DNA"/>
</dbReference>
<accession>A0ABT1JPU6</accession>
<keyword evidence="1" id="KW-0812">Transmembrane</keyword>